<dbReference type="InterPro" id="IPR036928">
    <property type="entry name" value="AS_sf"/>
</dbReference>
<dbReference type="GO" id="GO:0004040">
    <property type="term" value="F:amidase activity"/>
    <property type="evidence" value="ECO:0007669"/>
    <property type="project" value="UniProtKB-EC"/>
</dbReference>
<dbReference type="Proteomes" id="UP000001817">
    <property type="component" value="Chromosome 3"/>
</dbReference>
<dbReference type="InterPro" id="IPR020556">
    <property type="entry name" value="Amidase_CS"/>
</dbReference>
<dbReference type="RefSeq" id="WP_011494337.1">
    <property type="nucleotide sequence ID" value="NC_007953.1"/>
</dbReference>
<reference evidence="2 3" key="1">
    <citation type="journal article" date="2006" name="Proc. Natl. Acad. Sci. U.S.A.">
        <title>Burkholderia xenovorans LB400 harbors a multi-replicon, 9.73-Mbp genome shaped for versatility.</title>
        <authorList>
            <person name="Chain P.S."/>
            <person name="Denef V.J."/>
            <person name="Konstantinidis K.T."/>
            <person name="Vergez L.M."/>
            <person name="Agullo L."/>
            <person name="Reyes V.L."/>
            <person name="Hauser L."/>
            <person name="Cordova M."/>
            <person name="Gomez L."/>
            <person name="Gonzalez M."/>
            <person name="Land M."/>
            <person name="Lao V."/>
            <person name="Larimer F."/>
            <person name="LiPuma J.J."/>
            <person name="Mahenthiralingam E."/>
            <person name="Malfatti S.A."/>
            <person name="Marx C.J."/>
            <person name="Parnell J.J."/>
            <person name="Ramette A."/>
            <person name="Richardson P."/>
            <person name="Seeger M."/>
            <person name="Smith D."/>
            <person name="Spilker T."/>
            <person name="Sul W.J."/>
            <person name="Tsoi T.V."/>
            <person name="Ulrich L.E."/>
            <person name="Zhulin I.B."/>
            <person name="Tiedje J.M."/>
        </authorList>
    </citation>
    <scope>NUCLEOTIDE SEQUENCE [LARGE SCALE GENOMIC DNA]</scope>
    <source>
        <strain evidence="2 3">LB400</strain>
    </source>
</reference>
<dbReference type="PATRIC" id="fig|266265.5.peg.9001"/>
<accession>Q13FM8</accession>
<dbReference type="STRING" id="266265.Bxe_C1251"/>
<protein>
    <submittedName>
        <fullName evidence="2">Amidase</fullName>
        <ecNumber evidence="2">3.5.1.4</ecNumber>
    </submittedName>
</protein>
<dbReference type="Gene3D" id="3.90.1300.10">
    <property type="entry name" value="Amidase signature (AS) domain"/>
    <property type="match status" value="1"/>
</dbReference>
<dbReference type="PROSITE" id="PS00571">
    <property type="entry name" value="AMIDASES"/>
    <property type="match status" value="1"/>
</dbReference>
<sequence>MSADDLHYLPLTVLAERIRTKTVSSLEVTQTQLDRIARLNPGLRAYVTVTADVALEQARAADEALARGDYKGPLHGIPIGVKDLAWTRGIPTQFGSVVYRDHIPTEDATVVRKLREAGAVLLGKLQLTEGAYSEHHPEIPAPVNPWRKDLWPGVSSSGSGVATAAGLAYGTLGTDTGGSIRFPAGANGVTGLKPTWGRVSRYGAFELAATLDHIGPIARTVDDVAAILGVIAGVDDLDPTAADRPVPDYLTGIDKGIRGVRIGIDKAWNEQGTDPQAATAVSDAIEVLRRAGAAVVDVKFPDAVQNNLDWIPLAGVQTAVAHEEIFASRKAEYGPVLANLIRTGQALSGTDYQKIILRREDFRGRVDRLFRDIDLLIVPSYGVAAPTYATLSRFIEEPTLAERLTRYTFPFDATGQPTLSLNGGFTDDGAPVGFQLVAAAWNEPLLLRAGHTFQQETDWHLRHPSL</sequence>
<name>Q13FM8_PARXL</name>
<keyword evidence="3" id="KW-1185">Reference proteome</keyword>
<dbReference type="eggNOG" id="COG0154">
    <property type="taxonomic scope" value="Bacteria"/>
</dbReference>
<evidence type="ECO:0000313" key="3">
    <source>
        <dbReference type="Proteomes" id="UP000001817"/>
    </source>
</evidence>
<dbReference type="KEGG" id="bxb:DR64_8562"/>
<organism evidence="2 3">
    <name type="scientific">Paraburkholderia xenovorans (strain LB400)</name>
    <dbReference type="NCBI Taxonomy" id="266265"/>
    <lineage>
        <taxon>Bacteria</taxon>
        <taxon>Pseudomonadati</taxon>
        <taxon>Pseudomonadota</taxon>
        <taxon>Betaproteobacteria</taxon>
        <taxon>Burkholderiales</taxon>
        <taxon>Burkholderiaceae</taxon>
        <taxon>Paraburkholderia</taxon>
    </lineage>
</organism>
<dbReference type="KEGG" id="bxe:Bxe_C1251"/>
<dbReference type="EC" id="3.5.1.4" evidence="2"/>
<proteinExistence type="predicted"/>
<feature type="domain" description="Amidase" evidence="1">
    <location>
        <begin position="27"/>
        <end position="447"/>
    </location>
</feature>
<dbReference type="AlphaFoldDB" id="Q13FM8"/>
<evidence type="ECO:0000259" key="1">
    <source>
        <dbReference type="Pfam" id="PF01425"/>
    </source>
</evidence>
<evidence type="ECO:0000313" key="2">
    <source>
        <dbReference type="EMBL" id="ABE37111.1"/>
    </source>
</evidence>
<dbReference type="Pfam" id="PF01425">
    <property type="entry name" value="Amidase"/>
    <property type="match status" value="1"/>
</dbReference>
<dbReference type="PANTHER" id="PTHR11895:SF176">
    <property type="entry name" value="AMIDASE AMID-RELATED"/>
    <property type="match status" value="1"/>
</dbReference>
<dbReference type="SUPFAM" id="SSF75304">
    <property type="entry name" value="Amidase signature (AS) enzymes"/>
    <property type="match status" value="1"/>
</dbReference>
<dbReference type="PANTHER" id="PTHR11895">
    <property type="entry name" value="TRANSAMIDASE"/>
    <property type="match status" value="1"/>
</dbReference>
<dbReference type="EMBL" id="CP000272">
    <property type="protein sequence ID" value="ABE37111.1"/>
    <property type="molecule type" value="Genomic_DNA"/>
</dbReference>
<gene>
    <name evidence="2" type="ORF">Bxe_C1251</name>
</gene>
<keyword evidence="2" id="KW-0378">Hydrolase</keyword>
<dbReference type="InterPro" id="IPR023631">
    <property type="entry name" value="Amidase_dom"/>
</dbReference>
<dbReference type="OrthoDB" id="112488at2"/>
<dbReference type="InterPro" id="IPR000120">
    <property type="entry name" value="Amidase"/>
</dbReference>